<dbReference type="Gene3D" id="3.30.200.20">
    <property type="entry name" value="Phosphorylase Kinase, domain 1"/>
    <property type="match status" value="1"/>
</dbReference>
<keyword evidence="15" id="KW-1185">Reference proteome</keyword>
<evidence type="ECO:0000256" key="5">
    <source>
        <dbReference type="ARBA" id="ARBA00022777"/>
    </source>
</evidence>
<dbReference type="EMBL" id="AYZK01000001">
    <property type="protein sequence ID" value="KRM88246.1"/>
    <property type="molecule type" value="Genomic_DNA"/>
</dbReference>
<feature type="binding site" evidence="9">
    <location>
        <position position="41"/>
    </location>
    <ligand>
        <name>ATP</name>
        <dbReference type="ChEBI" id="CHEBI:30616"/>
    </ligand>
</feature>
<dbReference type="PROSITE" id="PS00107">
    <property type="entry name" value="PROTEIN_KINASE_ATP"/>
    <property type="match status" value="1"/>
</dbReference>
<evidence type="ECO:0000256" key="4">
    <source>
        <dbReference type="ARBA" id="ARBA00022741"/>
    </source>
</evidence>
<feature type="domain" description="PASTA" evidence="13">
    <location>
        <begin position="500"/>
        <end position="566"/>
    </location>
</feature>
<name>A0A0R2CJH3_9LACO</name>
<dbReference type="InterPro" id="IPR000719">
    <property type="entry name" value="Prot_kinase_dom"/>
</dbReference>
<feature type="compositionally biased region" description="Low complexity" evidence="10">
    <location>
        <begin position="591"/>
        <end position="643"/>
    </location>
</feature>
<dbReference type="CDD" id="cd06577">
    <property type="entry name" value="PASTA_pknB"/>
    <property type="match status" value="3"/>
</dbReference>
<dbReference type="RefSeq" id="WP_056969057.1">
    <property type="nucleotide sequence ID" value="NZ_AYZK01000001.1"/>
</dbReference>
<dbReference type="InterPro" id="IPR005543">
    <property type="entry name" value="PASTA_dom"/>
</dbReference>
<keyword evidence="11" id="KW-0812">Transmembrane</keyword>
<keyword evidence="5 14" id="KW-0418">Kinase</keyword>
<protein>
    <recommendedName>
        <fullName evidence="1">non-specific serine/threonine protein kinase</fullName>
        <ecNumber evidence="1">2.7.11.1</ecNumber>
    </recommendedName>
</protein>
<evidence type="ECO:0000256" key="1">
    <source>
        <dbReference type="ARBA" id="ARBA00012513"/>
    </source>
</evidence>
<evidence type="ECO:0000259" key="13">
    <source>
        <dbReference type="PROSITE" id="PS51178"/>
    </source>
</evidence>
<feature type="compositionally biased region" description="Basic and acidic residues" evidence="10">
    <location>
        <begin position="579"/>
        <end position="590"/>
    </location>
</feature>
<evidence type="ECO:0000313" key="15">
    <source>
        <dbReference type="Proteomes" id="UP000051789"/>
    </source>
</evidence>
<dbReference type="STRING" id="1423810.FD19_GL000537"/>
<keyword evidence="4 9" id="KW-0547">Nucleotide-binding</keyword>
<dbReference type="PROSITE" id="PS00108">
    <property type="entry name" value="PROTEIN_KINASE_ST"/>
    <property type="match status" value="1"/>
</dbReference>
<comment type="catalytic activity">
    <reaction evidence="7">
        <text>L-threonyl-[protein] + ATP = O-phospho-L-threonyl-[protein] + ADP + H(+)</text>
        <dbReference type="Rhea" id="RHEA:46608"/>
        <dbReference type="Rhea" id="RHEA-COMP:11060"/>
        <dbReference type="Rhea" id="RHEA-COMP:11605"/>
        <dbReference type="ChEBI" id="CHEBI:15378"/>
        <dbReference type="ChEBI" id="CHEBI:30013"/>
        <dbReference type="ChEBI" id="CHEBI:30616"/>
        <dbReference type="ChEBI" id="CHEBI:61977"/>
        <dbReference type="ChEBI" id="CHEBI:456216"/>
        <dbReference type="EC" id="2.7.11.1"/>
    </reaction>
</comment>
<feature type="domain" description="PASTA" evidence="13">
    <location>
        <begin position="365"/>
        <end position="432"/>
    </location>
</feature>
<dbReference type="PROSITE" id="PS50011">
    <property type="entry name" value="PROTEIN_KINASE_DOM"/>
    <property type="match status" value="1"/>
</dbReference>
<keyword evidence="11" id="KW-0472">Membrane</keyword>
<proteinExistence type="predicted"/>
<feature type="region of interest" description="Disordered" evidence="10">
    <location>
        <begin position="565"/>
        <end position="643"/>
    </location>
</feature>
<dbReference type="Pfam" id="PF00069">
    <property type="entry name" value="Pkinase"/>
    <property type="match status" value="1"/>
</dbReference>
<dbReference type="AlphaFoldDB" id="A0A0R2CJH3"/>
<dbReference type="SMART" id="SM00220">
    <property type="entry name" value="S_TKc"/>
    <property type="match status" value="1"/>
</dbReference>
<organism evidence="14 15">
    <name type="scientific">Lacticaseibacillus thailandensis DSM 22698 = JCM 13996</name>
    <dbReference type="NCBI Taxonomy" id="1423810"/>
    <lineage>
        <taxon>Bacteria</taxon>
        <taxon>Bacillati</taxon>
        <taxon>Bacillota</taxon>
        <taxon>Bacilli</taxon>
        <taxon>Lactobacillales</taxon>
        <taxon>Lactobacillaceae</taxon>
        <taxon>Lacticaseibacillus</taxon>
    </lineage>
</organism>
<accession>A0A0R2CJH3</accession>
<dbReference type="FunFam" id="3.30.200.20:FF:000035">
    <property type="entry name" value="Serine/threonine protein kinase Stk1"/>
    <property type="match status" value="1"/>
</dbReference>
<evidence type="ECO:0000256" key="9">
    <source>
        <dbReference type="PROSITE-ProRule" id="PRU10141"/>
    </source>
</evidence>
<dbReference type="Proteomes" id="UP000051789">
    <property type="component" value="Unassembled WGS sequence"/>
</dbReference>
<dbReference type="FunFam" id="1.10.510.10:FF:000021">
    <property type="entry name" value="Serine/threonine protein kinase"/>
    <property type="match status" value="1"/>
</dbReference>
<evidence type="ECO:0000256" key="3">
    <source>
        <dbReference type="ARBA" id="ARBA00022679"/>
    </source>
</evidence>
<evidence type="ECO:0000256" key="10">
    <source>
        <dbReference type="SAM" id="MobiDB-lite"/>
    </source>
</evidence>
<evidence type="ECO:0000256" key="8">
    <source>
        <dbReference type="ARBA" id="ARBA00048679"/>
    </source>
</evidence>
<comment type="caution">
    <text evidence="14">The sequence shown here is derived from an EMBL/GenBank/DDBJ whole genome shotgun (WGS) entry which is preliminary data.</text>
</comment>
<comment type="catalytic activity">
    <reaction evidence="8">
        <text>L-seryl-[protein] + ATP = O-phospho-L-seryl-[protein] + ADP + H(+)</text>
        <dbReference type="Rhea" id="RHEA:17989"/>
        <dbReference type="Rhea" id="RHEA-COMP:9863"/>
        <dbReference type="Rhea" id="RHEA-COMP:11604"/>
        <dbReference type="ChEBI" id="CHEBI:15378"/>
        <dbReference type="ChEBI" id="CHEBI:29999"/>
        <dbReference type="ChEBI" id="CHEBI:30616"/>
        <dbReference type="ChEBI" id="CHEBI:83421"/>
        <dbReference type="ChEBI" id="CHEBI:456216"/>
        <dbReference type="EC" id="2.7.11.1"/>
    </reaction>
</comment>
<keyword evidence="6 9" id="KW-0067">ATP-binding</keyword>
<evidence type="ECO:0000256" key="11">
    <source>
        <dbReference type="SAM" id="Phobius"/>
    </source>
</evidence>
<dbReference type="PROSITE" id="PS51178">
    <property type="entry name" value="PASTA"/>
    <property type="match status" value="3"/>
</dbReference>
<dbReference type="SUPFAM" id="SSF56112">
    <property type="entry name" value="Protein kinase-like (PK-like)"/>
    <property type="match status" value="1"/>
</dbReference>
<keyword evidence="11" id="KW-1133">Transmembrane helix</keyword>
<dbReference type="PATRIC" id="fig|1423810.4.peg.550"/>
<dbReference type="Gene3D" id="1.10.510.10">
    <property type="entry name" value="Transferase(Phosphotransferase) domain 1"/>
    <property type="match status" value="1"/>
</dbReference>
<dbReference type="InterPro" id="IPR011009">
    <property type="entry name" value="Kinase-like_dom_sf"/>
</dbReference>
<feature type="transmembrane region" description="Helical" evidence="11">
    <location>
        <begin position="343"/>
        <end position="365"/>
    </location>
</feature>
<reference evidence="14 15" key="1">
    <citation type="journal article" date="2015" name="Genome Announc.">
        <title>Expanding the biotechnology potential of lactobacilli through comparative genomics of 213 strains and associated genera.</title>
        <authorList>
            <person name="Sun Z."/>
            <person name="Harris H.M."/>
            <person name="McCann A."/>
            <person name="Guo C."/>
            <person name="Argimon S."/>
            <person name="Zhang W."/>
            <person name="Yang X."/>
            <person name="Jeffery I.B."/>
            <person name="Cooney J.C."/>
            <person name="Kagawa T.F."/>
            <person name="Liu W."/>
            <person name="Song Y."/>
            <person name="Salvetti E."/>
            <person name="Wrobel A."/>
            <person name="Rasinkangas P."/>
            <person name="Parkhill J."/>
            <person name="Rea M.C."/>
            <person name="O'Sullivan O."/>
            <person name="Ritari J."/>
            <person name="Douillard F.P."/>
            <person name="Paul Ross R."/>
            <person name="Yang R."/>
            <person name="Briner A.E."/>
            <person name="Felis G.E."/>
            <person name="de Vos W.M."/>
            <person name="Barrangou R."/>
            <person name="Klaenhammer T.R."/>
            <person name="Caufield P.W."/>
            <person name="Cui Y."/>
            <person name="Zhang H."/>
            <person name="O'Toole P.W."/>
        </authorList>
    </citation>
    <scope>NUCLEOTIDE SEQUENCE [LARGE SCALE GENOMIC DNA]</scope>
    <source>
        <strain evidence="14 15">DSM 22698</strain>
    </source>
</reference>
<dbReference type="InterPro" id="IPR017441">
    <property type="entry name" value="Protein_kinase_ATP_BS"/>
</dbReference>
<evidence type="ECO:0000313" key="14">
    <source>
        <dbReference type="EMBL" id="KRM88246.1"/>
    </source>
</evidence>
<dbReference type="Pfam" id="PF03793">
    <property type="entry name" value="PASTA"/>
    <property type="match status" value="3"/>
</dbReference>
<dbReference type="PANTHER" id="PTHR43289">
    <property type="entry name" value="MITOGEN-ACTIVATED PROTEIN KINASE KINASE KINASE 20-RELATED"/>
    <property type="match status" value="1"/>
</dbReference>
<dbReference type="Gene3D" id="3.30.10.20">
    <property type="match status" value="3"/>
</dbReference>
<dbReference type="GO" id="GO:0004674">
    <property type="term" value="F:protein serine/threonine kinase activity"/>
    <property type="evidence" value="ECO:0007669"/>
    <property type="project" value="UniProtKB-KW"/>
</dbReference>
<dbReference type="EC" id="2.7.11.1" evidence="1"/>
<evidence type="ECO:0000259" key="12">
    <source>
        <dbReference type="PROSITE" id="PS50011"/>
    </source>
</evidence>
<dbReference type="CDD" id="cd14014">
    <property type="entry name" value="STKc_PknB_like"/>
    <property type="match status" value="1"/>
</dbReference>
<dbReference type="NCBIfam" id="NF033483">
    <property type="entry name" value="PknB_PASTA_kin"/>
    <property type="match status" value="1"/>
</dbReference>
<dbReference type="SMART" id="SM00740">
    <property type="entry name" value="PASTA"/>
    <property type="match status" value="3"/>
</dbReference>
<dbReference type="PANTHER" id="PTHR43289:SF34">
    <property type="entry name" value="SERINE_THREONINE-PROTEIN KINASE YBDM-RELATED"/>
    <property type="match status" value="1"/>
</dbReference>
<evidence type="ECO:0000256" key="2">
    <source>
        <dbReference type="ARBA" id="ARBA00022527"/>
    </source>
</evidence>
<keyword evidence="2" id="KW-0723">Serine/threonine-protein kinase</keyword>
<dbReference type="InterPro" id="IPR008271">
    <property type="entry name" value="Ser/Thr_kinase_AS"/>
</dbReference>
<feature type="compositionally biased region" description="Basic and acidic residues" evidence="10">
    <location>
        <begin position="315"/>
        <end position="329"/>
    </location>
</feature>
<evidence type="ECO:0000256" key="6">
    <source>
        <dbReference type="ARBA" id="ARBA00022840"/>
    </source>
</evidence>
<keyword evidence="3" id="KW-0808">Transferase</keyword>
<evidence type="ECO:0000256" key="7">
    <source>
        <dbReference type="ARBA" id="ARBA00047899"/>
    </source>
</evidence>
<feature type="domain" description="PASTA" evidence="13">
    <location>
        <begin position="433"/>
        <end position="499"/>
    </location>
</feature>
<sequence length="643" mass="69017">MIEPGMTLDGRYQLFKTLGEGGMANVYLAHDLILDRDVAVKVLRLDLQSDPDAARRFRREAMATLELSHPNIVSIYDVGEFEGQQYLVMEYVDGKNLKQYIVEHFPIPYTKVVAMMTQVLGAIETAHEHNIIHRDLKPQNIMVDRDGNVKIADFGIAVALSETAVTQTNSLLGSVHYMSPEQARGSLPTKQSDIYSLGVILYEMLTGSVPFEGDSAVTIALKHFQEDIPFVRDFDPRIPQALENVVLKATAKDPQQRYPSAAAMASDLATSLDASRANEPRFVPEGNNDSLAATKRIDPAVKSAAIAAAAAAGDQEDHPSREDADKKADQQPTKKRHPRRRRALIIGGLAVVLIALIAGMIAVFGKGDATVPDVTDETVAVATNKLQAAHLKIGDTKYQASSSVTKGHVILTDPTKGSSVKEDSSVNLVISKGSSRFTVRDYKGDSYDEVRDDLKRAGFTVVKKVKSSSKATGTILKQDLAAGTKVNPKKTTITLTVAKKTRLVKIPNFVGKNLSTAEAWAADHDIMLSQNDDDTGSMAYGRITSQGIEAGEKVKRGSTLTVYVSVGRSSTQTTTTTQPDEHNHNNESKESSSSSSSTKSSSSSSSSSTQRAASSSTPAVAPSAQSSSTASSAQTASSNNSSN</sequence>
<dbReference type="GO" id="GO:0005524">
    <property type="term" value="F:ATP binding"/>
    <property type="evidence" value="ECO:0007669"/>
    <property type="project" value="UniProtKB-UniRule"/>
</dbReference>
<feature type="region of interest" description="Disordered" evidence="10">
    <location>
        <begin position="308"/>
        <end position="340"/>
    </location>
</feature>
<feature type="domain" description="Protein kinase" evidence="12">
    <location>
        <begin position="12"/>
        <end position="282"/>
    </location>
</feature>
<gene>
    <name evidence="14" type="ORF">FD19_GL000537</name>
</gene>